<dbReference type="AlphaFoldDB" id="A0A517QY60"/>
<sequence>MPVLTRLRWQLFGELRAELRREHAELMETVQNISGSIRGMSHRFDQVENRQEISLRHLSQVEAYAQATAQRFVINCGDDGLLVRTAVGYLFCDSKDSQLIACLLEN</sequence>
<organism evidence="1 2">
    <name type="scientific">Stratiformator vulcanicus</name>
    <dbReference type="NCBI Taxonomy" id="2527980"/>
    <lineage>
        <taxon>Bacteria</taxon>
        <taxon>Pseudomonadati</taxon>
        <taxon>Planctomycetota</taxon>
        <taxon>Planctomycetia</taxon>
        <taxon>Planctomycetales</taxon>
        <taxon>Planctomycetaceae</taxon>
        <taxon>Stratiformator</taxon>
    </lineage>
</organism>
<protein>
    <submittedName>
        <fullName evidence="1">Uncharacterized protein</fullName>
    </submittedName>
</protein>
<name>A0A517QY60_9PLAN</name>
<keyword evidence="2" id="KW-1185">Reference proteome</keyword>
<evidence type="ECO:0000313" key="1">
    <source>
        <dbReference type="EMBL" id="QDT36589.1"/>
    </source>
</evidence>
<reference evidence="1 2" key="1">
    <citation type="submission" date="2019-02" db="EMBL/GenBank/DDBJ databases">
        <title>Deep-cultivation of Planctomycetes and their phenomic and genomic characterization uncovers novel biology.</title>
        <authorList>
            <person name="Wiegand S."/>
            <person name="Jogler M."/>
            <person name="Boedeker C."/>
            <person name="Pinto D."/>
            <person name="Vollmers J."/>
            <person name="Rivas-Marin E."/>
            <person name="Kohn T."/>
            <person name="Peeters S.H."/>
            <person name="Heuer A."/>
            <person name="Rast P."/>
            <person name="Oberbeckmann S."/>
            <person name="Bunk B."/>
            <person name="Jeske O."/>
            <person name="Meyerdierks A."/>
            <person name="Storesund J.E."/>
            <person name="Kallscheuer N."/>
            <person name="Luecker S."/>
            <person name="Lage O.M."/>
            <person name="Pohl T."/>
            <person name="Merkel B.J."/>
            <person name="Hornburger P."/>
            <person name="Mueller R.-W."/>
            <person name="Bruemmer F."/>
            <person name="Labrenz M."/>
            <person name="Spormann A.M."/>
            <person name="Op den Camp H."/>
            <person name="Overmann J."/>
            <person name="Amann R."/>
            <person name="Jetten M.S.M."/>
            <person name="Mascher T."/>
            <person name="Medema M.H."/>
            <person name="Devos D.P."/>
            <person name="Kaster A.-K."/>
            <person name="Ovreas L."/>
            <person name="Rohde M."/>
            <person name="Galperin M.Y."/>
            <person name="Jogler C."/>
        </authorList>
    </citation>
    <scope>NUCLEOTIDE SEQUENCE [LARGE SCALE GENOMIC DNA]</scope>
    <source>
        <strain evidence="1 2">Pan189</strain>
    </source>
</reference>
<dbReference type="EMBL" id="CP036268">
    <property type="protein sequence ID" value="QDT36589.1"/>
    <property type="molecule type" value="Genomic_DNA"/>
</dbReference>
<dbReference type="RefSeq" id="WP_145362784.1">
    <property type="nucleotide sequence ID" value="NZ_CP036268.1"/>
</dbReference>
<dbReference type="Proteomes" id="UP000317318">
    <property type="component" value="Chromosome"/>
</dbReference>
<accession>A0A517QY60</accession>
<proteinExistence type="predicted"/>
<evidence type="ECO:0000313" key="2">
    <source>
        <dbReference type="Proteomes" id="UP000317318"/>
    </source>
</evidence>
<gene>
    <name evidence="1" type="ORF">Pan189_09490</name>
</gene>
<dbReference type="KEGG" id="svp:Pan189_09490"/>